<keyword evidence="9 11" id="KW-0594">Phospholipid biosynthesis</keyword>
<feature type="transmembrane region" description="Helical" evidence="11">
    <location>
        <begin position="6"/>
        <end position="23"/>
    </location>
</feature>
<keyword evidence="12" id="KW-0548">Nucleotidyltransferase</keyword>
<name>A0A3R7X769_9EURY</name>
<keyword evidence="2 11" id="KW-0444">Lipid biosynthesis</keyword>
<dbReference type="AlphaFoldDB" id="A0A3R7X769"/>
<dbReference type="UniPathway" id="UPA00940"/>
<comment type="subcellular location">
    <subcellularLocation>
        <location evidence="11">Cell membrane</location>
        <topology evidence="11">Multi-pass membrane protein</topology>
    </subcellularLocation>
</comment>
<dbReference type="RefSeq" id="WP_259135600.1">
    <property type="nucleotide sequence ID" value="NZ_JANUCS010000019.1"/>
</dbReference>
<keyword evidence="4 11" id="KW-0812">Transmembrane</keyword>
<dbReference type="GO" id="GO:0043338">
    <property type="term" value="F:CDP-2,3-bis-(O-geranylgeranyl)-sn-glycerol synthase activity"/>
    <property type="evidence" value="ECO:0007669"/>
    <property type="project" value="UniProtKB-EC"/>
</dbReference>
<comment type="catalytic activity">
    <reaction evidence="11">
        <text>2,3-bis-O-(geranylgeranyl)-sn-glycerol 1-phosphate + CTP + H(+) = CDP-2,3-bis-O-(geranylgeranyl)-sn-glycerol + diphosphate</text>
        <dbReference type="Rhea" id="RHEA:25690"/>
        <dbReference type="ChEBI" id="CHEBI:15378"/>
        <dbReference type="ChEBI" id="CHEBI:33019"/>
        <dbReference type="ChEBI" id="CHEBI:37563"/>
        <dbReference type="ChEBI" id="CHEBI:58837"/>
        <dbReference type="ChEBI" id="CHEBI:58838"/>
        <dbReference type="EC" id="2.7.7.67"/>
    </reaction>
</comment>
<comment type="function">
    <text evidence="11">Catalyzes the formation of CDP-2,3-bis-(O-geranylgeranyl)-sn-glycerol (CDP-archaeol) from 2,3-bis-(O-geranylgeranyl)-sn-glycerol 1-phosphate (DGGGP) and CTP. This reaction is the third ether-bond-formation step in the biosynthesis of archaeal membrane lipids.</text>
</comment>
<dbReference type="NCBIfam" id="NF003114">
    <property type="entry name" value="PRK04032.1"/>
    <property type="match status" value="1"/>
</dbReference>
<evidence type="ECO:0000256" key="8">
    <source>
        <dbReference type="ARBA" id="ARBA00023136"/>
    </source>
</evidence>
<evidence type="ECO:0000256" key="9">
    <source>
        <dbReference type="ARBA" id="ARBA00023209"/>
    </source>
</evidence>
<evidence type="ECO:0000313" key="13">
    <source>
        <dbReference type="Proteomes" id="UP000284763"/>
    </source>
</evidence>
<keyword evidence="6 11" id="KW-1133">Transmembrane helix</keyword>
<keyword evidence="5 11" id="KW-0460">Magnesium</keyword>
<comment type="caution">
    <text evidence="12">The sequence shown here is derived from an EMBL/GenBank/DDBJ whole genome shotgun (WGS) entry which is preliminary data.</text>
</comment>
<dbReference type="EMBL" id="QZAB01000252">
    <property type="protein sequence ID" value="RQD86740.1"/>
    <property type="molecule type" value="Genomic_DNA"/>
</dbReference>
<evidence type="ECO:0000256" key="6">
    <source>
        <dbReference type="ARBA" id="ARBA00022989"/>
    </source>
</evidence>
<sequence length="192" mass="21066">MDQILSLVQIAVLAVWLMLPAYFPNPIAAVFGGGKPIDNGKLFFDGRRILGDGKSYRGLLAGITSGLLVGLIQISLASREITILNIDLPSFGPDTVSAILVIFCLSAGSLLGDMVMSFFKRRMNLKRGAPLPLIDQLDFVFGAWILTYLVFPQWFIATFSFNIIIAILIISPILHVTINIIGYIIGVKKEPW</sequence>
<comment type="similarity">
    <text evidence="11">Belongs to the CDP-archaeol synthase family.</text>
</comment>
<feature type="transmembrane region" description="Helical" evidence="11">
    <location>
        <begin position="96"/>
        <end position="119"/>
    </location>
</feature>
<protein>
    <recommendedName>
        <fullName evidence="11">CDP-archaeol synthase</fullName>
        <ecNumber evidence="11">2.7.7.67</ecNumber>
    </recommendedName>
    <alternativeName>
        <fullName evidence="11">CDP-2,3-bis-(O-geranylgeranyl)-sn-glycerol synthase</fullName>
    </alternativeName>
</protein>
<dbReference type="HAMAP" id="MF_01117">
    <property type="entry name" value="CDP_archaeol_synth"/>
    <property type="match status" value="1"/>
</dbReference>
<dbReference type="GO" id="GO:0005886">
    <property type="term" value="C:plasma membrane"/>
    <property type="evidence" value="ECO:0007669"/>
    <property type="project" value="UniProtKB-SubCell"/>
</dbReference>
<gene>
    <name evidence="11" type="primary">carS</name>
    <name evidence="12" type="ORF">D5R95_03780</name>
</gene>
<reference evidence="12 13" key="1">
    <citation type="submission" date="2018-08" db="EMBL/GenBank/DDBJ databases">
        <title>The metabolism and importance of syntrophic acetate oxidation coupled to methane or sulfide production in haloalkaline environments.</title>
        <authorList>
            <person name="Timmers P.H.A."/>
            <person name="Vavourakis C.D."/>
            <person name="Sorokin D.Y."/>
            <person name="Sinninghe Damste J.S."/>
            <person name="Muyzer G."/>
            <person name="Stams A.J.M."/>
            <person name="Plugge C.M."/>
        </authorList>
    </citation>
    <scope>NUCLEOTIDE SEQUENCE [LARGE SCALE GENOMIC DNA]</scope>
    <source>
        <strain evidence="12">MSAO_Arc3</strain>
    </source>
</reference>
<evidence type="ECO:0000256" key="1">
    <source>
        <dbReference type="ARBA" id="ARBA00022475"/>
    </source>
</evidence>
<feature type="transmembrane region" description="Helical" evidence="11">
    <location>
        <begin position="163"/>
        <end position="186"/>
    </location>
</feature>
<accession>A0A3R7X769</accession>
<dbReference type="EC" id="2.7.7.67" evidence="11"/>
<keyword evidence="8 11" id="KW-0472">Membrane</keyword>
<keyword evidence="3 11" id="KW-0808">Transferase</keyword>
<evidence type="ECO:0000256" key="10">
    <source>
        <dbReference type="ARBA" id="ARBA00023264"/>
    </source>
</evidence>
<dbReference type="InterPro" id="IPR032690">
    <property type="entry name" value="CarS"/>
</dbReference>
<keyword evidence="1 11" id="KW-1003">Cell membrane</keyword>
<comment type="cofactor">
    <cofactor evidence="11">
        <name>Mg(2+)</name>
        <dbReference type="ChEBI" id="CHEBI:18420"/>
    </cofactor>
</comment>
<proteinExistence type="inferred from homology"/>
<evidence type="ECO:0000256" key="5">
    <source>
        <dbReference type="ARBA" id="ARBA00022842"/>
    </source>
</evidence>
<dbReference type="GO" id="GO:0046474">
    <property type="term" value="P:glycerophospholipid biosynthetic process"/>
    <property type="evidence" value="ECO:0007669"/>
    <property type="project" value="UniProtKB-UniRule"/>
</dbReference>
<comment type="pathway">
    <text evidence="11">Membrane lipid metabolism; glycerophospholipid metabolism.</text>
</comment>
<dbReference type="Pfam" id="PF01864">
    <property type="entry name" value="CarS-like"/>
    <property type="match status" value="1"/>
</dbReference>
<keyword evidence="10 11" id="KW-1208">Phospholipid metabolism</keyword>
<dbReference type="InterPro" id="IPR002726">
    <property type="entry name" value="CarS_archaea"/>
</dbReference>
<dbReference type="PANTHER" id="PTHR39650">
    <property type="entry name" value="CDP-ARCHAEOL SYNTHASE"/>
    <property type="match status" value="1"/>
</dbReference>
<organism evidence="12 13">
    <name type="scientific">Methanosalsum natronophilum</name>
    <dbReference type="NCBI Taxonomy" id="768733"/>
    <lineage>
        <taxon>Archaea</taxon>
        <taxon>Methanobacteriati</taxon>
        <taxon>Methanobacteriota</taxon>
        <taxon>Stenosarchaea group</taxon>
        <taxon>Methanomicrobia</taxon>
        <taxon>Methanosarcinales</taxon>
        <taxon>Methanosarcinaceae</taxon>
        <taxon>Methanosalsum</taxon>
    </lineage>
</organism>
<feature type="transmembrane region" description="Helical" evidence="11">
    <location>
        <begin position="139"/>
        <end position="157"/>
    </location>
</feature>
<dbReference type="PANTHER" id="PTHR39650:SF1">
    <property type="entry name" value="CDP-ARCHAEOL SYNTHASE"/>
    <property type="match status" value="1"/>
</dbReference>
<feature type="transmembrane region" description="Helical" evidence="11">
    <location>
        <begin position="56"/>
        <end position="76"/>
    </location>
</feature>
<dbReference type="Proteomes" id="UP000284763">
    <property type="component" value="Unassembled WGS sequence"/>
</dbReference>
<evidence type="ECO:0000313" key="12">
    <source>
        <dbReference type="EMBL" id="RQD86740.1"/>
    </source>
</evidence>
<evidence type="ECO:0000256" key="4">
    <source>
        <dbReference type="ARBA" id="ARBA00022692"/>
    </source>
</evidence>
<keyword evidence="7 11" id="KW-0443">Lipid metabolism</keyword>
<evidence type="ECO:0000256" key="3">
    <source>
        <dbReference type="ARBA" id="ARBA00022679"/>
    </source>
</evidence>
<evidence type="ECO:0000256" key="7">
    <source>
        <dbReference type="ARBA" id="ARBA00023098"/>
    </source>
</evidence>
<evidence type="ECO:0000256" key="2">
    <source>
        <dbReference type="ARBA" id="ARBA00022516"/>
    </source>
</evidence>
<evidence type="ECO:0000256" key="11">
    <source>
        <dbReference type="HAMAP-Rule" id="MF_01117"/>
    </source>
</evidence>